<dbReference type="Proteomes" id="UP000271889">
    <property type="component" value="Unassembled WGS sequence"/>
</dbReference>
<keyword evidence="1" id="KW-1133">Transmembrane helix</keyword>
<evidence type="ECO:0000256" key="1">
    <source>
        <dbReference type="SAM" id="Phobius"/>
    </source>
</evidence>
<accession>A0A3P6SM90</accession>
<organism evidence="2 3">
    <name type="scientific">Cylicostephanus goldi</name>
    <name type="common">Nematode worm</name>
    <dbReference type="NCBI Taxonomy" id="71465"/>
    <lineage>
        <taxon>Eukaryota</taxon>
        <taxon>Metazoa</taxon>
        <taxon>Ecdysozoa</taxon>
        <taxon>Nematoda</taxon>
        <taxon>Chromadorea</taxon>
        <taxon>Rhabditida</taxon>
        <taxon>Rhabditina</taxon>
        <taxon>Rhabditomorpha</taxon>
        <taxon>Strongyloidea</taxon>
        <taxon>Strongylidae</taxon>
        <taxon>Cylicostephanus</taxon>
    </lineage>
</organism>
<reference evidence="2 3" key="1">
    <citation type="submission" date="2018-11" db="EMBL/GenBank/DDBJ databases">
        <authorList>
            <consortium name="Pathogen Informatics"/>
        </authorList>
    </citation>
    <scope>NUCLEOTIDE SEQUENCE [LARGE SCALE GENOMIC DNA]</scope>
</reference>
<evidence type="ECO:0000313" key="3">
    <source>
        <dbReference type="Proteomes" id="UP000271889"/>
    </source>
</evidence>
<gene>
    <name evidence="2" type="ORF">CGOC_LOCUS3108</name>
</gene>
<sequence length="81" mass="9103">MKGQNTDHYHSCCQPRDHRILEVVFQGLVVVVVVVVVVVARIHLVAVEGHQGHLQTDDINSDPLLVPPMALLDLQNIRFCR</sequence>
<keyword evidence="3" id="KW-1185">Reference proteome</keyword>
<proteinExistence type="predicted"/>
<feature type="non-terminal residue" evidence="2">
    <location>
        <position position="81"/>
    </location>
</feature>
<protein>
    <submittedName>
        <fullName evidence="2">Uncharacterized protein</fullName>
    </submittedName>
</protein>
<name>A0A3P6SM90_CYLGO</name>
<dbReference type="EMBL" id="UYRV01007615">
    <property type="protein sequence ID" value="VDK54798.1"/>
    <property type="molecule type" value="Genomic_DNA"/>
</dbReference>
<keyword evidence="1" id="KW-0472">Membrane</keyword>
<dbReference type="AlphaFoldDB" id="A0A3P6SM90"/>
<keyword evidence="1" id="KW-0812">Transmembrane</keyword>
<evidence type="ECO:0000313" key="2">
    <source>
        <dbReference type="EMBL" id="VDK54798.1"/>
    </source>
</evidence>
<feature type="transmembrane region" description="Helical" evidence="1">
    <location>
        <begin position="20"/>
        <end position="44"/>
    </location>
</feature>